<dbReference type="PANTHER" id="PTHR11800:SF13">
    <property type="entry name" value="DNA-DIRECTED RNA POLYMERASES I AND III SUBUNIT RPAC1"/>
    <property type="match status" value="1"/>
</dbReference>
<name>A0A9P6LBH7_9AGAM</name>
<dbReference type="GO" id="GO:0046983">
    <property type="term" value="F:protein dimerization activity"/>
    <property type="evidence" value="ECO:0007669"/>
    <property type="project" value="InterPro"/>
</dbReference>
<dbReference type="GO" id="GO:0005666">
    <property type="term" value="C:RNA polymerase III complex"/>
    <property type="evidence" value="ECO:0007669"/>
    <property type="project" value="TreeGrafter"/>
</dbReference>
<dbReference type="InterPro" id="IPR001514">
    <property type="entry name" value="DNA-dir_RNA_pol_30-40kDasu_CS"/>
</dbReference>
<organism evidence="4 5">
    <name type="scientific">Thelephora terrestris</name>
    <dbReference type="NCBI Taxonomy" id="56493"/>
    <lineage>
        <taxon>Eukaryota</taxon>
        <taxon>Fungi</taxon>
        <taxon>Dikarya</taxon>
        <taxon>Basidiomycota</taxon>
        <taxon>Agaricomycotina</taxon>
        <taxon>Agaricomycetes</taxon>
        <taxon>Thelephorales</taxon>
        <taxon>Thelephoraceae</taxon>
        <taxon>Thelephora</taxon>
    </lineage>
</organism>
<dbReference type="Pfam" id="PF01193">
    <property type="entry name" value="RNA_pol_L"/>
    <property type="match status" value="1"/>
</dbReference>
<dbReference type="EMBL" id="WIUZ02000002">
    <property type="protein sequence ID" value="KAF9791181.1"/>
    <property type="molecule type" value="Genomic_DNA"/>
</dbReference>
<keyword evidence="2" id="KW-0804">Transcription</keyword>
<accession>A0A9P6LBH7</accession>
<sequence>MAPRPSAKRPASETFTSTFKKTRFLDPEEYPTNFSGQVNKLSRRSIQFDLVGVDASIANAIRRILIAEVSTIAIKHVYVWDNTSVIQDEVLAQRIALVPLNVDPSKPEPEPEEIYNHSLVTSGDLTWEPRGEQSEVFASNPLRTTNENIYRLLHLVNTQPRKARPPQHAEKFRKRFSPGVVDVDPVTKAVFVNEKNLPRNETMSREVLRHKEFEGCFGLRRESACHQIY</sequence>
<feature type="domain" description="DNA-directed RNA polymerase RpoA/D/Rpb3-type" evidence="3">
    <location>
        <begin position="45"/>
        <end position="224"/>
    </location>
</feature>
<dbReference type="InterPro" id="IPR036643">
    <property type="entry name" value="RNApol_insert_sf"/>
</dbReference>
<dbReference type="InterPro" id="IPR050518">
    <property type="entry name" value="Rpo3/RPB3_RNA_Pol_subunit"/>
</dbReference>
<reference evidence="4" key="1">
    <citation type="journal article" date="2020" name="Nat. Commun.">
        <title>Large-scale genome sequencing of mycorrhizal fungi provides insights into the early evolution of symbiotic traits.</title>
        <authorList>
            <person name="Miyauchi S."/>
            <person name="Kiss E."/>
            <person name="Kuo A."/>
            <person name="Drula E."/>
            <person name="Kohler A."/>
            <person name="Sanchez-Garcia M."/>
            <person name="Morin E."/>
            <person name="Andreopoulos B."/>
            <person name="Barry K.W."/>
            <person name="Bonito G."/>
            <person name="Buee M."/>
            <person name="Carver A."/>
            <person name="Chen C."/>
            <person name="Cichocki N."/>
            <person name="Clum A."/>
            <person name="Culley D."/>
            <person name="Crous P.W."/>
            <person name="Fauchery L."/>
            <person name="Girlanda M."/>
            <person name="Hayes R.D."/>
            <person name="Keri Z."/>
            <person name="LaButti K."/>
            <person name="Lipzen A."/>
            <person name="Lombard V."/>
            <person name="Magnuson J."/>
            <person name="Maillard F."/>
            <person name="Murat C."/>
            <person name="Nolan M."/>
            <person name="Ohm R.A."/>
            <person name="Pangilinan J."/>
            <person name="Pereira M.F."/>
            <person name="Perotto S."/>
            <person name="Peter M."/>
            <person name="Pfister S."/>
            <person name="Riley R."/>
            <person name="Sitrit Y."/>
            <person name="Stielow J.B."/>
            <person name="Szollosi G."/>
            <person name="Zifcakova L."/>
            <person name="Stursova M."/>
            <person name="Spatafora J.W."/>
            <person name="Tedersoo L."/>
            <person name="Vaario L.M."/>
            <person name="Yamada A."/>
            <person name="Yan M."/>
            <person name="Wang P."/>
            <person name="Xu J."/>
            <person name="Bruns T."/>
            <person name="Baldrian P."/>
            <person name="Vilgalys R."/>
            <person name="Dunand C."/>
            <person name="Henrissat B."/>
            <person name="Grigoriev I.V."/>
            <person name="Hibbett D."/>
            <person name="Nagy L.G."/>
            <person name="Martin F.M."/>
        </authorList>
    </citation>
    <scope>NUCLEOTIDE SEQUENCE</scope>
    <source>
        <strain evidence="4">UH-Tt-Lm1</strain>
    </source>
</reference>
<dbReference type="Gene3D" id="3.30.1360.10">
    <property type="entry name" value="RNA polymerase, RBP11-like subunit"/>
    <property type="match status" value="2"/>
</dbReference>
<dbReference type="PROSITE" id="PS00446">
    <property type="entry name" value="RNA_POL_D_30KD"/>
    <property type="match status" value="1"/>
</dbReference>
<dbReference type="InterPro" id="IPR036603">
    <property type="entry name" value="RBP11-like"/>
</dbReference>
<evidence type="ECO:0000259" key="3">
    <source>
        <dbReference type="SMART" id="SM00662"/>
    </source>
</evidence>
<evidence type="ECO:0000313" key="5">
    <source>
        <dbReference type="Proteomes" id="UP000736335"/>
    </source>
</evidence>
<dbReference type="InterPro" id="IPR011263">
    <property type="entry name" value="DNA-dir_RNA_pol_RpoA/D/Rpb3"/>
</dbReference>
<dbReference type="GO" id="GO:0003677">
    <property type="term" value="F:DNA binding"/>
    <property type="evidence" value="ECO:0007669"/>
    <property type="project" value="InterPro"/>
</dbReference>
<dbReference type="GO" id="GO:0005736">
    <property type="term" value="C:RNA polymerase I complex"/>
    <property type="evidence" value="ECO:0007669"/>
    <property type="project" value="TreeGrafter"/>
</dbReference>
<dbReference type="GO" id="GO:0006351">
    <property type="term" value="P:DNA-templated transcription"/>
    <property type="evidence" value="ECO:0007669"/>
    <property type="project" value="InterPro"/>
</dbReference>
<protein>
    <recommendedName>
        <fullName evidence="3">DNA-directed RNA polymerase RpoA/D/Rpb3-type domain-containing protein</fullName>
    </recommendedName>
</protein>
<reference evidence="4" key="2">
    <citation type="submission" date="2020-11" db="EMBL/GenBank/DDBJ databases">
        <authorList>
            <consortium name="DOE Joint Genome Institute"/>
            <person name="Kuo A."/>
            <person name="Miyauchi S."/>
            <person name="Kiss E."/>
            <person name="Drula E."/>
            <person name="Kohler A."/>
            <person name="Sanchez-Garcia M."/>
            <person name="Andreopoulos B."/>
            <person name="Barry K.W."/>
            <person name="Bonito G."/>
            <person name="Buee M."/>
            <person name="Carver A."/>
            <person name="Chen C."/>
            <person name="Cichocki N."/>
            <person name="Clum A."/>
            <person name="Culley D."/>
            <person name="Crous P.W."/>
            <person name="Fauchery L."/>
            <person name="Girlanda M."/>
            <person name="Hayes R."/>
            <person name="Keri Z."/>
            <person name="Labutti K."/>
            <person name="Lipzen A."/>
            <person name="Lombard V."/>
            <person name="Magnuson J."/>
            <person name="Maillard F."/>
            <person name="Morin E."/>
            <person name="Murat C."/>
            <person name="Nolan M."/>
            <person name="Ohm R."/>
            <person name="Pangilinan J."/>
            <person name="Pereira M."/>
            <person name="Perotto S."/>
            <person name="Peter M."/>
            <person name="Riley R."/>
            <person name="Sitrit Y."/>
            <person name="Stielow B."/>
            <person name="Szollosi G."/>
            <person name="Zifcakova L."/>
            <person name="Stursova M."/>
            <person name="Spatafora J.W."/>
            <person name="Tedersoo L."/>
            <person name="Vaario L.-M."/>
            <person name="Yamada A."/>
            <person name="Yan M."/>
            <person name="Wang P."/>
            <person name="Xu J."/>
            <person name="Bruns T."/>
            <person name="Baldrian P."/>
            <person name="Vilgalys R."/>
            <person name="Henrissat B."/>
            <person name="Grigoriev I.V."/>
            <person name="Hibbett D."/>
            <person name="Nagy L.G."/>
            <person name="Martin F.M."/>
        </authorList>
    </citation>
    <scope>NUCLEOTIDE SEQUENCE</scope>
    <source>
        <strain evidence="4">UH-Tt-Lm1</strain>
    </source>
</reference>
<dbReference type="SUPFAM" id="SSF56553">
    <property type="entry name" value="Insert subdomain of RNA polymerase alpha subunit"/>
    <property type="match status" value="1"/>
</dbReference>
<dbReference type="OrthoDB" id="270173at2759"/>
<dbReference type="AlphaFoldDB" id="A0A9P6LBH7"/>
<gene>
    <name evidence="4" type="ORF">BJ322DRAFT_1040241</name>
</gene>
<dbReference type="GO" id="GO:0055029">
    <property type="term" value="C:nuclear DNA-directed RNA polymerase complex"/>
    <property type="evidence" value="ECO:0007669"/>
    <property type="project" value="UniProtKB-ARBA"/>
</dbReference>
<dbReference type="Proteomes" id="UP000736335">
    <property type="component" value="Unassembled WGS sequence"/>
</dbReference>
<proteinExistence type="predicted"/>
<dbReference type="GO" id="GO:0003899">
    <property type="term" value="F:DNA-directed RNA polymerase activity"/>
    <property type="evidence" value="ECO:0007669"/>
    <property type="project" value="InterPro"/>
</dbReference>
<evidence type="ECO:0000256" key="1">
    <source>
        <dbReference type="ARBA" id="ARBA00022478"/>
    </source>
</evidence>
<keyword evidence="5" id="KW-1185">Reference proteome</keyword>
<dbReference type="PANTHER" id="PTHR11800">
    <property type="entry name" value="DNA-DIRECTED RNA POLYMERASE"/>
    <property type="match status" value="1"/>
</dbReference>
<dbReference type="SMART" id="SM00662">
    <property type="entry name" value="RPOLD"/>
    <property type="match status" value="1"/>
</dbReference>
<dbReference type="SUPFAM" id="SSF55257">
    <property type="entry name" value="RBP11-like subunits of RNA polymerase"/>
    <property type="match status" value="1"/>
</dbReference>
<evidence type="ECO:0000256" key="2">
    <source>
        <dbReference type="ARBA" id="ARBA00023163"/>
    </source>
</evidence>
<comment type="caution">
    <text evidence="4">The sequence shown here is derived from an EMBL/GenBank/DDBJ whole genome shotgun (WGS) entry which is preliminary data.</text>
</comment>
<evidence type="ECO:0000313" key="4">
    <source>
        <dbReference type="EMBL" id="KAF9791181.1"/>
    </source>
</evidence>
<keyword evidence="1" id="KW-0240">DNA-directed RNA polymerase</keyword>